<proteinExistence type="predicted"/>
<accession>M2Q9N2</accession>
<dbReference type="EMBL" id="ANMG01000009">
    <property type="protein sequence ID" value="EMD28670.1"/>
    <property type="molecule type" value="Genomic_DNA"/>
</dbReference>
<evidence type="ECO:0000256" key="1">
    <source>
        <dbReference type="SAM" id="MobiDB-lite"/>
    </source>
</evidence>
<feature type="region of interest" description="Disordered" evidence="1">
    <location>
        <begin position="1"/>
        <end position="42"/>
    </location>
</feature>
<dbReference type="AlphaFoldDB" id="M2Q9N2"/>
<reference evidence="2 3" key="1">
    <citation type="submission" date="2012-10" db="EMBL/GenBank/DDBJ databases">
        <title>Genome assembly of Amycolatopsis azurea DSM 43854.</title>
        <authorList>
            <person name="Khatri I."/>
            <person name="Kaur I."/>
            <person name="Subramanian S."/>
            <person name="Mayilraj S."/>
        </authorList>
    </citation>
    <scope>NUCLEOTIDE SEQUENCE [LARGE SCALE GENOMIC DNA]</scope>
    <source>
        <strain evidence="2 3">DSM 43854</strain>
    </source>
</reference>
<name>M2Q9N2_9PSEU</name>
<dbReference type="PATRIC" id="fig|1238180.3.peg.1497"/>
<feature type="compositionally biased region" description="Basic residues" evidence="1">
    <location>
        <begin position="31"/>
        <end position="42"/>
    </location>
</feature>
<evidence type="ECO:0000313" key="2">
    <source>
        <dbReference type="EMBL" id="EMD28670.1"/>
    </source>
</evidence>
<organism evidence="2 3">
    <name type="scientific">Amycolatopsis azurea DSM 43854</name>
    <dbReference type="NCBI Taxonomy" id="1238180"/>
    <lineage>
        <taxon>Bacteria</taxon>
        <taxon>Bacillati</taxon>
        <taxon>Actinomycetota</taxon>
        <taxon>Actinomycetes</taxon>
        <taxon>Pseudonocardiales</taxon>
        <taxon>Pseudonocardiaceae</taxon>
        <taxon>Amycolatopsis</taxon>
    </lineage>
</organism>
<evidence type="ECO:0000313" key="3">
    <source>
        <dbReference type="Proteomes" id="UP000014137"/>
    </source>
</evidence>
<sequence length="42" mass="4707">MDEPHRGFSAVDDGDTTEHRLSLPSTQHNRVTSRRISRGTVS</sequence>
<gene>
    <name evidence="2" type="ORF">C791_8103</name>
</gene>
<dbReference type="Proteomes" id="UP000014137">
    <property type="component" value="Unassembled WGS sequence"/>
</dbReference>
<comment type="caution">
    <text evidence="2">The sequence shown here is derived from an EMBL/GenBank/DDBJ whole genome shotgun (WGS) entry which is preliminary data.</text>
</comment>
<protein>
    <submittedName>
        <fullName evidence="2">Uncharacterized protein</fullName>
    </submittedName>
</protein>